<proteinExistence type="predicted"/>
<organism evidence="1 2">
    <name type="scientific">Durusdinium trenchii</name>
    <dbReference type="NCBI Taxonomy" id="1381693"/>
    <lineage>
        <taxon>Eukaryota</taxon>
        <taxon>Sar</taxon>
        <taxon>Alveolata</taxon>
        <taxon>Dinophyceae</taxon>
        <taxon>Suessiales</taxon>
        <taxon>Symbiodiniaceae</taxon>
        <taxon>Durusdinium</taxon>
    </lineage>
</organism>
<sequence>MPGEIVETSILQWSMKPESFWRSFLGMSEVVAIARSIAVSRFREGEMLSMRLDHKLQPKDHLDSQIGVLWIDDGCHKALAAFINLLGLLAIASSFSDESLQNSNVKALLESLLRIPSVLKVVPEDDTSAVSGQIGRIIKQNADAQVQPVSSFDWALMLQGLQKSDASLTYTAALALYNEHPLDGSSGNGSVSIDNRKAAAIKHWMEGSTPEVLSLLQKSQHDIPFAMGPWGEALAQFPWLFVGSTVSLPKEEAQLPDMQPLEGETWISVDWSLPLTPEAHLALFQRIEADFAIATSLVTDVKAKKRYRAKEADLLVLRNTISLWFQLKDHCGTKVSCAAIDSNLRSGSVSDEEFTDLLKIQPKTFAVSMLPCCKQNMLIEAQKKEETICMEVESSRIEVRNAKWSYFKAALKRDQLLLRNVESAPAKLAAMQHRLEMRWREEQAAAGEKAVKAYMTKWLRVVSIDKVEHMAKEVADYLRFIATRNLLSFAKCHNSTVENTCVIGYADLNAPNAQSKTRVNDIARALAMLNDMNGDLNVSVVERWSTGRLVVSSANADTNKWLNSSELSIAGRPLSTDTIYLPRQRDLLLPESVSADDDLRLADRTRPSPEQVSAQKGREKMNAMWGSLFKLSEWSPPGPVLLVNLTGYVEDCGVFDLKTAAATGGQCSFKDRLHYLSLHFLDSPEFGAARILRELSDAWLDGKADLAGAKFQKDPPTLPEEDIAKIPGAKVAAGAIDQLKLEVLVRDGTKIIIKPDEARFWQVQGDGLAADFESLESHHRQNFMECPLVLNDGSVVYYSPCEIVATERPEATSGDSGIAAPPVWPSLEELEKQDTISERVMSEVAGVELVAGSSGAVYLLASKDKTIPKRAQLGGYGTGQYVNADAGEGVPYEFPTGDQELVQFDECSLKPDSSNVETMTLYKLIVTVEKAKKLAAVNMSFLDALLRCEALRSL</sequence>
<dbReference type="EMBL" id="CAXAMM010040252">
    <property type="protein sequence ID" value="CAK9092088.1"/>
    <property type="molecule type" value="Genomic_DNA"/>
</dbReference>
<reference evidence="1 2" key="1">
    <citation type="submission" date="2024-02" db="EMBL/GenBank/DDBJ databases">
        <authorList>
            <person name="Chen Y."/>
            <person name="Shah S."/>
            <person name="Dougan E. K."/>
            <person name="Thang M."/>
            <person name="Chan C."/>
        </authorList>
    </citation>
    <scope>NUCLEOTIDE SEQUENCE [LARGE SCALE GENOMIC DNA]</scope>
</reference>
<name>A0ABP0QUY5_9DINO</name>
<comment type="caution">
    <text evidence="1">The sequence shown here is derived from an EMBL/GenBank/DDBJ whole genome shotgun (WGS) entry which is preliminary data.</text>
</comment>
<dbReference type="Proteomes" id="UP001642464">
    <property type="component" value="Unassembled WGS sequence"/>
</dbReference>
<keyword evidence="2" id="KW-1185">Reference proteome</keyword>
<evidence type="ECO:0000313" key="2">
    <source>
        <dbReference type="Proteomes" id="UP001642464"/>
    </source>
</evidence>
<gene>
    <name evidence="1" type="ORF">SCF082_LOCUS43348</name>
</gene>
<protein>
    <submittedName>
        <fullName evidence="1">Uncharacterized protein</fullName>
    </submittedName>
</protein>
<evidence type="ECO:0000313" key="1">
    <source>
        <dbReference type="EMBL" id="CAK9092088.1"/>
    </source>
</evidence>
<accession>A0ABP0QUY5</accession>